<proteinExistence type="predicted"/>
<evidence type="ECO:0000313" key="2">
    <source>
        <dbReference type="Proteomes" id="UP000183642"/>
    </source>
</evidence>
<organism evidence="1 2">
    <name type="scientific">Geodermatophilus obscurus</name>
    <dbReference type="NCBI Taxonomy" id="1861"/>
    <lineage>
        <taxon>Bacteria</taxon>
        <taxon>Bacillati</taxon>
        <taxon>Actinomycetota</taxon>
        <taxon>Actinomycetes</taxon>
        <taxon>Geodermatophilales</taxon>
        <taxon>Geodermatophilaceae</taxon>
        <taxon>Geodermatophilus</taxon>
    </lineage>
</organism>
<dbReference type="Pfam" id="PF06224">
    <property type="entry name" value="AlkZ-like"/>
    <property type="match status" value="1"/>
</dbReference>
<gene>
    <name evidence="1" type="ORF">SAMN05660359_04331</name>
</gene>
<keyword evidence="1" id="KW-0238">DNA-binding</keyword>
<keyword evidence="2" id="KW-1185">Reference proteome</keyword>
<protein>
    <submittedName>
        <fullName evidence="1">Winged helix DNA-binding domain-containing protein</fullName>
    </submittedName>
</protein>
<dbReference type="PANTHER" id="PTHR38479">
    <property type="entry name" value="LMO0824 PROTEIN"/>
    <property type="match status" value="1"/>
</dbReference>
<accession>A0A1I5I7G6</accession>
<dbReference type="RefSeq" id="WP_075015581.1">
    <property type="nucleotide sequence ID" value="NZ_FOWE01000012.1"/>
</dbReference>
<name>A0A1I5I7G6_9ACTN</name>
<dbReference type="OrthoDB" id="9148135at2"/>
<reference evidence="2" key="1">
    <citation type="submission" date="2016-10" db="EMBL/GenBank/DDBJ databases">
        <authorList>
            <person name="Varghese N."/>
            <person name="Submissions S."/>
        </authorList>
    </citation>
    <scope>NUCLEOTIDE SEQUENCE [LARGE SCALE GENOMIC DNA]</scope>
    <source>
        <strain evidence="2">DSM 43161</strain>
    </source>
</reference>
<dbReference type="PANTHER" id="PTHR38479:SF2">
    <property type="entry name" value="WINGED HELIX DNA-BINDING DOMAIN-CONTAINING PROTEIN"/>
    <property type="match status" value="1"/>
</dbReference>
<evidence type="ECO:0000313" key="1">
    <source>
        <dbReference type="EMBL" id="SFO56080.1"/>
    </source>
</evidence>
<dbReference type="AlphaFoldDB" id="A0A1I5I7G6"/>
<dbReference type="EMBL" id="FOWE01000012">
    <property type="protein sequence ID" value="SFO56080.1"/>
    <property type="molecule type" value="Genomic_DNA"/>
</dbReference>
<sequence>MTGSGPPRTASARDVLAYRVRAQQLDRDAGTVDDTAVLDLGVQDTGPDGAPWALAIRGVVPGPGELVTVWTLRGAPHLYRRADLPAVAAATAPFSEADAAKRVFDAAKPLRAAGIPVLTALDTIAATMRRIVTEPMVKGEMSRRLSDALMTDGEPGPYNRFCVPCDAVHLWEQPFRLAALRAGLELQPGTSPPVLQPVPGLTPAATVPDRLDVVRAYLHLLGPATPQQVAGYLDAPVKDVQRHWPDDVAEVEVDGQRRWLLAADAALLGAAPPAVTRLLGPFDLFLQARDRETVVADETRRKELWRTLGRPGAVLAGGEVAGVWRPRKSGRTLTVTVEEWARSSPALRAAVEEQAERLAAFRDVRLAAVEFA</sequence>
<dbReference type="GO" id="GO:0003677">
    <property type="term" value="F:DNA binding"/>
    <property type="evidence" value="ECO:0007669"/>
    <property type="project" value="UniProtKB-KW"/>
</dbReference>
<dbReference type="Proteomes" id="UP000183642">
    <property type="component" value="Unassembled WGS sequence"/>
</dbReference>
<dbReference type="InterPro" id="IPR009351">
    <property type="entry name" value="AlkZ-like"/>
</dbReference>